<gene>
    <name evidence="2" type="ORF">HDU87_005842</name>
</gene>
<accession>A0AAD5TGA1</accession>
<evidence type="ECO:0000313" key="2">
    <source>
        <dbReference type="EMBL" id="KAJ3175699.1"/>
    </source>
</evidence>
<keyword evidence="3" id="KW-1185">Reference proteome</keyword>
<dbReference type="SUPFAM" id="SSF81383">
    <property type="entry name" value="F-box domain"/>
    <property type="match status" value="1"/>
</dbReference>
<dbReference type="Gene3D" id="1.20.1280.50">
    <property type="match status" value="1"/>
</dbReference>
<dbReference type="Pfam" id="PF12937">
    <property type="entry name" value="F-box-like"/>
    <property type="match status" value="1"/>
</dbReference>
<sequence length="416" mass="45469">MDVQDVVSQQTAMVPAVAPRISSLPPEIVAYILSFVTSTAVLATAVKVCREWYANCVEALWSTLAPTAFSQLVSIAHNVATSSKNRLLLNFDFGGSATVLRFVKKIDLTKVKYFDSEPTAALNRILFHTTNLQVAQFDNCLWIKSETIAPLVNCLRLAHLSLSGCAQVTSLPITQMPNLDTLLLAHCERVVFNERVVAELCTDRLKHVHIPIYYLKSSTATVAALLRRFASSLENLVLDSLLVHAQQSDFSAAAFENAPPLPNLLELHLSFCAVPDSTLAALYAPRLTTLTVAGSHEVDAISLSTLVKSKPHLRTLNLPLRPLSDSDAIQILGLTPDSGPAVQLETLNLDYVPALTDEFVYALDSMSNLKCLSLKGNINISDDAAIWVSDRFPGIQFFYDIDAMELAALLEESDDD</sequence>
<dbReference type="SUPFAM" id="SSF52047">
    <property type="entry name" value="RNI-like"/>
    <property type="match status" value="1"/>
</dbReference>
<feature type="domain" description="F-box" evidence="1">
    <location>
        <begin position="18"/>
        <end position="64"/>
    </location>
</feature>
<dbReference type="GO" id="GO:0019005">
    <property type="term" value="C:SCF ubiquitin ligase complex"/>
    <property type="evidence" value="ECO:0007669"/>
    <property type="project" value="TreeGrafter"/>
</dbReference>
<protein>
    <recommendedName>
        <fullName evidence="1">F-box domain-containing protein</fullName>
    </recommendedName>
</protein>
<reference evidence="2" key="1">
    <citation type="submission" date="2020-05" db="EMBL/GenBank/DDBJ databases">
        <title>Phylogenomic resolution of chytrid fungi.</title>
        <authorList>
            <person name="Stajich J.E."/>
            <person name="Amses K."/>
            <person name="Simmons R."/>
            <person name="Seto K."/>
            <person name="Myers J."/>
            <person name="Bonds A."/>
            <person name="Quandt C.A."/>
            <person name="Barry K."/>
            <person name="Liu P."/>
            <person name="Grigoriev I."/>
            <person name="Longcore J.E."/>
            <person name="James T.Y."/>
        </authorList>
    </citation>
    <scope>NUCLEOTIDE SEQUENCE</scope>
    <source>
        <strain evidence="2">JEL0379</strain>
    </source>
</reference>
<dbReference type="GO" id="GO:0031146">
    <property type="term" value="P:SCF-dependent proteasomal ubiquitin-dependent protein catabolic process"/>
    <property type="evidence" value="ECO:0007669"/>
    <property type="project" value="TreeGrafter"/>
</dbReference>
<dbReference type="EMBL" id="JADGJQ010000049">
    <property type="protein sequence ID" value="KAJ3175699.1"/>
    <property type="molecule type" value="Genomic_DNA"/>
</dbReference>
<dbReference type="InterPro" id="IPR001810">
    <property type="entry name" value="F-box_dom"/>
</dbReference>
<dbReference type="PROSITE" id="PS50181">
    <property type="entry name" value="FBOX"/>
    <property type="match status" value="1"/>
</dbReference>
<dbReference type="AlphaFoldDB" id="A0AAD5TGA1"/>
<dbReference type="PANTHER" id="PTHR13318">
    <property type="entry name" value="PARTNER OF PAIRED, ISOFORM B-RELATED"/>
    <property type="match status" value="1"/>
</dbReference>
<comment type="caution">
    <text evidence="2">The sequence shown here is derived from an EMBL/GenBank/DDBJ whole genome shotgun (WGS) entry which is preliminary data.</text>
</comment>
<proteinExistence type="predicted"/>
<dbReference type="InterPro" id="IPR036047">
    <property type="entry name" value="F-box-like_dom_sf"/>
</dbReference>
<name>A0AAD5TGA1_9FUNG</name>
<dbReference type="Proteomes" id="UP001212152">
    <property type="component" value="Unassembled WGS sequence"/>
</dbReference>
<dbReference type="Gene3D" id="3.80.10.10">
    <property type="entry name" value="Ribonuclease Inhibitor"/>
    <property type="match status" value="2"/>
</dbReference>
<dbReference type="InterPro" id="IPR032675">
    <property type="entry name" value="LRR_dom_sf"/>
</dbReference>
<evidence type="ECO:0000313" key="3">
    <source>
        <dbReference type="Proteomes" id="UP001212152"/>
    </source>
</evidence>
<organism evidence="2 3">
    <name type="scientific">Geranomyces variabilis</name>
    <dbReference type="NCBI Taxonomy" id="109894"/>
    <lineage>
        <taxon>Eukaryota</taxon>
        <taxon>Fungi</taxon>
        <taxon>Fungi incertae sedis</taxon>
        <taxon>Chytridiomycota</taxon>
        <taxon>Chytridiomycota incertae sedis</taxon>
        <taxon>Chytridiomycetes</taxon>
        <taxon>Spizellomycetales</taxon>
        <taxon>Powellomycetaceae</taxon>
        <taxon>Geranomyces</taxon>
    </lineage>
</organism>
<evidence type="ECO:0000259" key="1">
    <source>
        <dbReference type="PROSITE" id="PS50181"/>
    </source>
</evidence>